<sequence length="391" mass="43147">MQVAACAHLLNQWLEEDAPEHEARDARLLVDLRERTDHPAVLGITSLLNSGVFPALSPDGPTREPLSCVPIPVSEAATAIERALFGTPASRRVGLMYAALRALIHDWAEEAVLVTVTDPAGGGVPDETHVVFTFFSRLIRVSVARVGDRGIGHDPACSFAGHWCESDPRLERESHALAEARLRAICAGAALRAPLDLYGYASFKVGWMQHELPSSADMGAVREWWSSTAWSQRYVNDYLLDELSVPDDPQAQDDDPDDRVDAIKEPHPLELGDPANDHAWWGGTVGGGLQSLETMEFLTEVEAFRAACLEEATGNESSELVSHLLDELLDGPIRRMGGPERRLRVWADADEDGRFWRDVSDGIFRCGHGRRLLILGPDEAMYIVFKEEQNE</sequence>
<evidence type="ECO:0000313" key="3">
    <source>
        <dbReference type="Proteomes" id="UP001589646"/>
    </source>
</evidence>
<accession>A0ABV5PS02</accession>
<gene>
    <name evidence="2" type="ORF">ACFFRN_05130</name>
</gene>
<keyword evidence="3" id="KW-1185">Reference proteome</keyword>
<reference evidence="2 3" key="1">
    <citation type="submission" date="2024-09" db="EMBL/GenBank/DDBJ databases">
        <authorList>
            <person name="Sun Q."/>
            <person name="Mori K."/>
        </authorList>
    </citation>
    <scope>NUCLEOTIDE SEQUENCE [LARGE SCALE GENOMIC DNA]</scope>
    <source>
        <strain evidence="2 3">JCM 3323</strain>
    </source>
</reference>
<dbReference type="Proteomes" id="UP001589646">
    <property type="component" value="Unassembled WGS sequence"/>
</dbReference>
<evidence type="ECO:0000256" key="1">
    <source>
        <dbReference type="SAM" id="MobiDB-lite"/>
    </source>
</evidence>
<dbReference type="RefSeq" id="WP_346122723.1">
    <property type="nucleotide sequence ID" value="NZ_BAAAXC010000014.1"/>
</dbReference>
<protein>
    <recommendedName>
        <fullName evidence="4">DUF1963 domain-containing protein</fullName>
    </recommendedName>
</protein>
<name>A0ABV5PS02_9ACTN</name>
<comment type="caution">
    <text evidence="2">The sequence shown here is derived from an EMBL/GenBank/DDBJ whole genome shotgun (WGS) entry which is preliminary data.</text>
</comment>
<proteinExistence type="predicted"/>
<organism evidence="2 3">
    <name type="scientific">Nonomuraea roseola</name>
    <dbReference type="NCBI Taxonomy" id="46179"/>
    <lineage>
        <taxon>Bacteria</taxon>
        <taxon>Bacillati</taxon>
        <taxon>Actinomycetota</taxon>
        <taxon>Actinomycetes</taxon>
        <taxon>Streptosporangiales</taxon>
        <taxon>Streptosporangiaceae</taxon>
        <taxon>Nonomuraea</taxon>
    </lineage>
</organism>
<evidence type="ECO:0008006" key="4">
    <source>
        <dbReference type="Google" id="ProtNLM"/>
    </source>
</evidence>
<dbReference type="EMBL" id="JBHMCE010000002">
    <property type="protein sequence ID" value="MFB9525995.1"/>
    <property type="molecule type" value="Genomic_DNA"/>
</dbReference>
<feature type="region of interest" description="Disordered" evidence="1">
    <location>
        <begin position="245"/>
        <end position="264"/>
    </location>
</feature>
<evidence type="ECO:0000313" key="2">
    <source>
        <dbReference type="EMBL" id="MFB9525995.1"/>
    </source>
</evidence>